<organism evidence="2 3">
    <name type="scientific">Ladona fulva</name>
    <name type="common">Scarce chaser dragonfly</name>
    <name type="synonym">Libellula fulva</name>
    <dbReference type="NCBI Taxonomy" id="123851"/>
    <lineage>
        <taxon>Eukaryota</taxon>
        <taxon>Metazoa</taxon>
        <taxon>Ecdysozoa</taxon>
        <taxon>Arthropoda</taxon>
        <taxon>Hexapoda</taxon>
        <taxon>Insecta</taxon>
        <taxon>Pterygota</taxon>
        <taxon>Palaeoptera</taxon>
        <taxon>Odonata</taxon>
        <taxon>Epiprocta</taxon>
        <taxon>Anisoptera</taxon>
        <taxon>Libelluloidea</taxon>
        <taxon>Libellulidae</taxon>
        <taxon>Ladona</taxon>
    </lineage>
</organism>
<gene>
    <name evidence="2" type="ORF">J437_LFUL013792</name>
</gene>
<feature type="region of interest" description="Disordered" evidence="1">
    <location>
        <begin position="1"/>
        <end position="160"/>
    </location>
</feature>
<reference evidence="2" key="1">
    <citation type="submission" date="2013-04" db="EMBL/GenBank/DDBJ databases">
        <authorList>
            <person name="Qu J."/>
            <person name="Murali S.C."/>
            <person name="Bandaranaike D."/>
            <person name="Bellair M."/>
            <person name="Blankenburg K."/>
            <person name="Chao H."/>
            <person name="Dinh H."/>
            <person name="Doddapaneni H."/>
            <person name="Downs B."/>
            <person name="Dugan-Rocha S."/>
            <person name="Elkadiri S."/>
            <person name="Gnanaolivu R.D."/>
            <person name="Hernandez B."/>
            <person name="Javaid M."/>
            <person name="Jayaseelan J.C."/>
            <person name="Lee S."/>
            <person name="Li M."/>
            <person name="Ming W."/>
            <person name="Munidasa M."/>
            <person name="Muniz J."/>
            <person name="Nguyen L."/>
            <person name="Ongeri F."/>
            <person name="Osuji N."/>
            <person name="Pu L.-L."/>
            <person name="Puazo M."/>
            <person name="Qu C."/>
            <person name="Quiroz J."/>
            <person name="Raj R."/>
            <person name="Weissenberger G."/>
            <person name="Xin Y."/>
            <person name="Zou X."/>
            <person name="Han Y."/>
            <person name="Richards S."/>
            <person name="Worley K."/>
            <person name="Muzny D."/>
            <person name="Gibbs R."/>
        </authorList>
    </citation>
    <scope>NUCLEOTIDE SEQUENCE</scope>
    <source>
        <strain evidence="2">Sampled in the wild</strain>
    </source>
</reference>
<name>A0A8K0KER3_LADFU</name>
<evidence type="ECO:0000313" key="2">
    <source>
        <dbReference type="EMBL" id="KAG8233003.1"/>
    </source>
</evidence>
<feature type="compositionally biased region" description="Basic residues" evidence="1">
    <location>
        <begin position="204"/>
        <end position="236"/>
    </location>
</feature>
<feature type="region of interest" description="Disordered" evidence="1">
    <location>
        <begin position="371"/>
        <end position="409"/>
    </location>
</feature>
<dbReference type="AlphaFoldDB" id="A0A8K0KER3"/>
<evidence type="ECO:0000256" key="1">
    <source>
        <dbReference type="SAM" id="MobiDB-lite"/>
    </source>
</evidence>
<feature type="compositionally biased region" description="Basic residues" evidence="1">
    <location>
        <begin position="123"/>
        <end position="155"/>
    </location>
</feature>
<comment type="caution">
    <text evidence="2">The sequence shown here is derived from an EMBL/GenBank/DDBJ whole genome shotgun (WGS) entry which is preliminary data.</text>
</comment>
<feature type="compositionally biased region" description="Gly residues" evidence="1">
    <location>
        <begin position="11"/>
        <end position="25"/>
    </location>
</feature>
<proteinExistence type="predicted"/>
<feature type="compositionally biased region" description="Basic residues" evidence="1">
    <location>
        <begin position="380"/>
        <end position="400"/>
    </location>
</feature>
<feature type="region of interest" description="Disordered" evidence="1">
    <location>
        <begin position="437"/>
        <end position="496"/>
    </location>
</feature>
<keyword evidence="3" id="KW-1185">Reference proteome</keyword>
<evidence type="ECO:0000313" key="3">
    <source>
        <dbReference type="Proteomes" id="UP000792457"/>
    </source>
</evidence>
<reference evidence="2" key="2">
    <citation type="submission" date="2017-10" db="EMBL/GenBank/DDBJ databases">
        <title>Ladona fulva Genome sequencing and assembly.</title>
        <authorList>
            <person name="Murali S."/>
            <person name="Richards S."/>
            <person name="Bandaranaike D."/>
            <person name="Bellair M."/>
            <person name="Blankenburg K."/>
            <person name="Chao H."/>
            <person name="Dinh H."/>
            <person name="Doddapaneni H."/>
            <person name="Dugan-Rocha S."/>
            <person name="Elkadiri S."/>
            <person name="Gnanaolivu R."/>
            <person name="Hernandez B."/>
            <person name="Skinner E."/>
            <person name="Javaid M."/>
            <person name="Lee S."/>
            <person name="Li M."/>
            <person name="Ming W."/>
            <person name="Munidasa M."/>
            <person name="Muniz J."/>
            <person name="Nguyen L."/>
            <person name="Hughes D."/>
            <person name="Osuji N."/>
            <person name="Pu L.-L."/>
            <person name="Puazo M."/>
            <person name="Qu C."/>
            <person name="Quiroz J."/>
            <person name="Raj R."/>
            <person name="Weissenberger G."/>
            <person name="Xin Y."/>
            <person name="Zou X."/>
            <person name="Han Y."/>
            <person name="Worley K."/>
            <person name="Muzny D."/>
            <person name="Gibbs R."/>
        </authorList>
    </citation>
    <scope>NUCLEOTIDE SEQUENCE</scope>
    <source>
        <strain evidence="2">Sampled in the wild</strain>
    </source>
</reference>
<dbReference type="OrthoDB" id="431720at2759"/>
<accession>A0A8K0KER3</accession>
<sequence length="496" mass="52884">MELQDVVVGAAGSGEGGRGAGGASGAGTTAGERGMGGSRAPSVESLGPDQQGPRHHPHQYYLQQKQGGRGPQRHADMRDGRGDRGRYGSQASSPVPSGYHSPTLRRGRSPGPDVCGRSPSPRHGYHPHHAPHHMGHHQHHHMGHMSHHHPHHHGHHDIGFSDTVSNVVEMVKHDSTSMRRGHVRGSWSASNSPDRFVPRSRSPSPHRHHLHHPHGRGHHHPPPPHPHLQQRRRRRQYGTTSLEQRSRSPSPIPRRPNQHSYPVLATARRGAGRRLPPTPDKPSTLRLPPGSSRAAPAPLNFPHLSRSPTTAPPPDPGKVGPVSAAAPGGGGGPVSATAALGGSINFPKLNASPTHGPRGPTVVPATLVSGEETSPESLPPHHRHPYAHLPPPHHLHHSPHPLRGSPTVVPRGIGGVRGLPHEDPGEPLSFEQAMAMGRGGGRMLPSPVPNGYKPGARGGSGGPPPRRRRGGEILGVEEVGVRRTGRHSDSDEDDWC</sequence>
<feature type="compositionally biased region" description="Basic and acidic residues" evidence="1">
    <location>
        <begin position="73"/>
        <end position="86"/>
    </location>
</feature>
<feature type="compositionally biased region" description="Low complexity" evidence="1">
    <location>
        <begin position="264"/>
        <end position="275"/>
    </location>
</feature>
<dbReference type="Proteomes" id="UP000792457">
    <property type="component" value="Unassembled WGS sequence"/>
</dbReference>
<feature type="region of interest" description="Disordered" evidence="1">
    <location>
        <begin position="174"/>
        <end position="334"/>
    </location>
</feature>
<dbReference type="EMBL" id="KZ308680">
    <property type="protein sequence ID" value="KAG8233003.1"/>
    <property type="molecule type" value="Genomic_DNA"/>
</dbReference>
<protein>
    <submittedName>
        <fullName evidence="2">Uncharacterized protein</fullName>
    </submittedName>
</protein>